<dbReference type="InterPro" id="IPR011650">
    <property type="entry name" value="Peptidase_M20_dimer"/>
</dbReference>
<dbReference type="EMBL" id="LT960612">
    <property type="protein sequence ID" value="SON52485.1"/>
    <property type="molecule type" value="Genomic_DNA"/>
</dbReference>
<dbReference type="KEGG" id="vta:B0874"/>
<evidence type="ECO:0000256" key="3">
    <source>
        <dbReference type="ARBA" id="ARBA00022801"/>
    </source>
</evidence>
<evidence type="ECO:0000259" key="7">
    <source>
        <dbReference type="Pfam" id="PF07687"/>
    </source>
</evidence>
<dbReference type="InterPro" id="IPR017150">
    <property type="entry name" value="Pept_M20_glutamate_carboxypep"/>
</dbReference>
<dbReference type="AlphaFoldDB" id="A0A2N8ZKQ9"/>
<reference evidence="8 9" key="1">
    <citation type="submission" date="2017-10" db="EMBL/GenBank/DDBJ databases">
        <authorList>
            <person name="Banno H."/>
            <person name="Chua N.-H."/>
        </authorList>
    </citation>
    <scope>NUCLEOTIDE SEQUENCE [LARGE SCALE GENOMIC DNA]</scope>
    <source>
        <strain evidence="8">Vibrio tapetis CECT4600</strain>
    </source>
</reference>
<keyword evidence="5" id="KW-0170">Cobalt</keyword>
<dbReference type="EC" id="3.4.17.11" evidence="8"/>
<dbReference type="Gene3D" id="3.40.630.10">
    <property type="entry name" value="Zn peptidases"/>
    <property type="match status" value="1"/>
</dbReference>
<evidence type="ECO:0000313" key="9">
    <source>
        <dbReference type="Proteomes" id="UP000235828"/>
    </source>
</evidence>
<protein>
    <submittedName>
        <fullName evidence="8">Carboxypeptidase G2</fullName>
        <ecNumber evidence="8">3.4.17.11</ecNumber>
    </submittedName>
</protein>
<keyword evidence="2" id="KW-0479">Metal-binding</keyword>
<name>A0A2N8ZKQ9_9VIBR</name>
<dbReference type="PANTHER" id="PTHR43808:SF9">
    <property type="entry name" value="BLL0789 PROTEIN"/>
    <property type="match status" value="1"/>
</dbReference>
<dbReference type="PANTHER" id="PTHR43808">
    <property type="entry name" value="ACETYLORNITHINE DEACETYLASE"/>
    <property type="match status" value="1"/>
</dbReference>
<dbReference type="InterPro" id="IPR001261">
    <property type="entry name" value="ArgE/DapE_CS"/>
</dbReference>
<evidence type="ECO:0000313" key="8">
    <source>
        <dbReference type="EMBL" id="SON52485.1"/>
    </source>
</evidence>
<feature type="domain" description="Peptidase M20 dimerisation" evidence="7">
    <location>
        <begin position="179"/>
        <end position="274"/>
    </location>
</feature>
<dbReference type="PIRSF" id="PIRSF037238">
    <property type="entry name" value="Carboxypeptidase_G2"/>
    <property type="match status" value="1"/>
</dbReference>
<dbReference type="InterPro" id="IPR002933">
    <property type="entry name" value="Peptidase_M20"/>
</dbReference>
<keyword evidence="4" id="KW-0862">Zinc</keyword>
<gene>
    <name evidence="8" type="ORF">VTAP4600_B0874</name>
</gene>
<dbReference type="Pfam" id="PF01546">
    <property type="entry name" value="Peptidase_M20"/>
    <property type="match status" value="1"/>
</dbReference>
<keyword evidence="3 8" id="KW-0378">Hydrolase</keyword>
<dbReference type="InterPro" id="IPR050072">
    <property type="entry name" value="Peptidase_M20A"/>
</dbReference>
<evidence type="ECO:0000256" key="1">
    <source>
        <dbReference type="ARBA" id="ARBA00001947"/>
    </source>
</evidence>
<keyword evidence="8" id="KW-0121">Carboxypeptidase</keyword>
<accession>A0A2N8ZKQ9</accession>
<dbReference type="GO" id="GO:0004180">
    <property type="term" value="F:carboxypeptidase activity"/>
    <property type="evidence" value="ECO:0007669"/>
    <property type="project" value="UniProtKB-KW"/>
</dbReference>
<dbReference type="InterPro" id="IPR036264">
    <property type="entry name" value="Bact_exopeptidase_dim_dom"/>
</dbReference>
<evidence type="ECO:0000256" key="4">
    <source>
        <dbReference type="ARBA" id="ARBA00022833"/>
    </source>
</evidence>
<dbReference type="CDD" id="cd03885">
    <property type="entry name" value="M20_CPDG2"/>
    <property type="match status" value="1"/>
</dbReference>
<dbReference type="OrthoDB" id="9776600at2"/>
<sequence>MNLDLEFKLDDYLEELRPLINVDCGTYTLDGIEFIANQFASKFHHLAGWEVKKVDCAKAGVGLEIRNKPDSDHIDIMLIGHMDTVFPKGTAANRPMTVDNEKAYGPGVSDMKSGLLNIVYAMRNLDSAVLDKLSICICMNPDEETGSLYSVDWIQSVAKNANTVLVAEAARADGGLVKARKGMARYKITFNGRAAHAGNEPENGRSAVTELANWVLAINQMTNFETGTTLNVGIVTGGNGANIVPEQAEAIVDVRFWDNQAYDQIDTQLTQMTTSPFVDDVAIEVEREAYKPSMVPSDATKALMAMVEASADELNIDINWKEAGGGSDANNTAILGVPTLDGLGPIGAGFHSDAEYLLLASIEPRIKLLMSVINKLAK</sequence>
<dbReference type="Pfam" id="PF07687">
    <property type="entry name" value="M20_dimer"/>
    <property type="match status" value="1"/>
</dbReference>
<feature type="active site" description="Proton acceptor" evidence="6">
    <location>
        <position position="143"/>
    </location>
</feature>
<keyword evidence="9" id="KW-1185">Reference proteome</keyword>
<evidence type="ECO:0000256" key="5">
    <source>
        <dbReference type="ARBA" id="ARBA00023285"/>
    </source>
</evidence>
<evidence type="ECO:0000256" key="2">
    <source>
        <dbReference type="ARBA" id="ARBA00022723"/>
    </source>
</evidence>
<dbReference type="PROSITE" id="PS00758">
    <property type="entry name" value="ARGE_DAPE_CPG2_1"/>
    <property type="match status" value="1"/>
</dbReference>
<dbReference type="RefSeq" id="WP_102524720.1">
    <property type="nucleotide sequence ID" value="NZ_LT960612.1"/>
</dbReference>
<keyword evidence="8" id="KW-0645">Protease</keyword>
<dbReference type="Proteomes" id="UP000235828">
    <property type="component" value="Chromosome B"/>
</dbReference>
<feature type="active site" evidence="6">
    <location>
        <position position="83"/>
    </location>
</feature>
<dbReference type="SUPFAM" id="SSF53187">
    <property type="entry name" value="Zn-dependent exopeptidases"/>
    <property type="match status" value="1"/>
</dbReference>
<organism evidence="8 9">
    <name type="scientific">Vibrio tapetis subsp. tapetis</name>
    <dbReference type="NCBI Taxonomy" id="1671868"/>
    <lineage>
        <taxon>Bacteria</taxon>
        <taxon>Pseudomonadati</taxon>
        <taxon>Pseudomonadota</taxon>
        <taxon>Gammaproteobacteria</taxon>
        <taxon>Vibrionales</taxon>
        <taxon>Vibrionaceae</taxon>
        <taxon>Vibrio</taxon>
    </lineage>
</organism>
<dbReference type="SUPFAM" id="SSF55031">
    <property type="entry name" value="Bacterial exopeptidase dimerisation domain"/>
    <property type="match status" value="1"/>
</dbReference>
<proteinExistence type="predicted"/>
<dbReference type="Gene3D" id="3.30.70.360">
    <property type="match status" value="1"/>
</dbReference>
<dbReference type="GO" id="GO:0046872">
    <property type="term" value="F:metal ion binding"/>
    <property type="evidence" value="ECO:0007669"/>
    <property type="project" value="UniProtKB-KW"/>
</dbReference>
<comment type="cofactor">
    <cofactor evidence="1">
        <name>Zn(2+)</name>
        <dbReference type="ChEBI" id="CHEBI:29105"/>
    </cofactor>
</comment>
<evidence type="ECO:0000256" key="6">
    <source>
        <dbReference type="PIRSR" id="PIRSR037238-1"/>
    </source>
</evidence>